<sequence length="80" mass="9280">MTDSQALPDIRRYQAHADLFDKLSKLRTFLSMLHATGFEQFRAMDETRQAEYLWTCLDFAEEAYRALTVWDGIDVSEGVS</sequence>
<comment type="caution">
    <text evidence="2">The sequence shown here is derived from an EMBL/GenBank/DDBJ whole genome shotgun (WGS) entry which is preliminary data.</text>
</comment>
<dbReference type="Proteomes" id="UP001199322">
    <property type="component" value="Unassembled WGS sequence"/>
</dbReference>
<accession>A0A2P4RLW2</accession>
<dbReference type="EMBL" id="CATWFT010000016">
    <property type="protein sequence ID" value="CAJ0729565.1"/>
    <property type="molecule type" value="Genomic_DNA"/>
</dbReference>
<keyword evidence="3" id="KW-1185">Reference proteome</keyword>
<dbReference type="RefSeq" id="WP_012762336.1">
    <property type="nucleotide sequence ID" value="NZ_CATWFT010000016.1"/>
</dbReference>
<evidence type="ECO:0000313" key="1">
    <source>
        <dbReference type="EMBL" id="CAJ0729565.1"/>
    </source>
</evidence>
<name>A0A2P4RLW2_RALPI</name>
<organism evidence="2 4">
    <name type="scientific">Ralstonia pickettii</name>
    <name type="common">Burkholderia pickettii</name>
    <dbReference type="NCBI Taxonomy" id="329"/>
    <lineage>
        <taxon>Bacteria</taxon>
        <taxon>Pseudomonadati</taxon>
        <taxon>Pseudomonadota</taxon>
        <taxon>Betaproteobacteria</taxon>
        <taxon>Burkholderiales</taxon>
        <taxon>Burkholderiaceae</taxon>
        <taxon>Ralstonia</taxon>
    </lineage>
</organism>
<evidence type="ECO:0000313" key="4">
    <source>
        <dbReference type="Proteomes" id="UP001199322"/>
    </source>
</evidence>
<reference evidence="1 3" key="2">
    <citation type="submission" date="2023-07" db="EMBL/GenBank/DDBJ databases">
        <authorList>
            <person name="Peeters C."/>
        </authorList>
    </citation>
    <scope>NUCLEOTIDE SEQUENCE [LARGE SCALE GENOMIC DNA]</scope>
    <source>
        <strain evidence="1 3">R-38712</strain>
    </source>
</reference>
<protein>
    <submittedName>
        <fullName evidence="2">Uncharacterized protein</fullName>
    </submittedName>
</protein>
<dbReference type="Proteomes" id="UP001189303">
    <property type="component" value="Unassembled WGS sequence"/>
</dbReference>
<proteinExistence type="predicted"/>
<evidence type="ECO:0000313" key="3">
    <source>
        <dbReference type="Proteomes" id="UP001189303"/>
    </source>
</evidence>
<gene>
    <name evidence="2" type="ORF">DEE74_17460</name>
    <name evidence="1" type="ORF">R38712_04090</name>
</gene>
<evidence type="ECO:0000313" key="2">
    <source>
        <dbReference type="EMBL" id="MBX3891654.1"/>
    </source>
</evidence>
<dbReference type="AlphaFoldDB" id="A0A2P4RLW2"/>
<reference evidence="2" key="1">
    <citation type="submission" date="2018-06" db="EMBL/GenBank/DDBJ databases">
        <authorList>
            <person name="O'Rourke A."/>
        </authorList>
    </citation>
    <scope>NUCLEOTIDE SEQUENCE</scope>
    <source>
        <strain evidence="2">132550021-3</strain>
    </source>
</reference>
<dbReference type="EMBL" id="QGBI01000016">
    <property type="protein sequence ID" value="MBX3891654.1"/>
    <property type="molecule type" value="Genomic_DNA"/>
</dbReference>